<dbReference type="PRINTS" id="PR00502">
    <property type="entry name" value="NUDIXFAMILY"/>
</dbReference>
<dbReference type="CDD" id="cd04677">
    <property type="entry name" value="NUDIX_Hydrolase"/>
    <property type="match status" value="1"/>
</dbReference>
<keyword evidence="6" id="KW-1185">Reference proteome</keyword>
<dbReference type="Proteomes" id="UP000654670">
    <property type="component" value="Unassembled WGS sequence"/>
</dbReference>
<dbReference type="Gene3D" id="3.90.79.10">
    <property type="entry name" value="Nucleoside Triphosphate Pyrophosphohydrolase"/>
    <property type="match status" value="1"/>
</dbReference>
<dbReference type="InterPro" id="IPR015797">
    <property type="entry name" value="NUDIX_hydrolase-like_dom_sf"/>
</dbReference>
<protein>
    <submittedName>
        <fullName evidence="5">DNA mismatch repair protein MutT</fullName>
    </submittedName>
</protein>
<dbReference type="PANTHER" id="PTHR43046:SF2">
    <property type="entry name" value="8-OXO-DGTP DIPHOSPHATASE-RELATED"/>
    <property type="match status" value="1"/>
</dbReference>
<sequence>MGYIEEIRALVGHRPLILVGVVAIITDNIGRILLQKRSSPDGVWGIPGGLMELGESAEETAKREVFEETGLVIDQLRLVNVYSGPQNFVTAENGDQFYAVTVAYSTSTFKGEFIIDTSESIKFEFRAPDNLPGKLLKSHRYILNDYL</sequence>
<dbReference type="EMBL" id="BMOK01000003">
    <property type="protein sequence ID" value="GGL46576.1"/>
    <property type="molecule type" value="Genomic_DNA"/>
</dbReference>
<reference evidence="5" key="1">
    <citation type="journal article" date="2014" name="Int. J. Syst. Evol. Microbiol.">
        <title>Complete genome sequence of Corynebacterium casei LMG S-19264T (=DSM 44701T), isolated from a smear-ripened cheese.</title>
        <authorList>
            <consortium name="US DOE Joint Genome Institute (JGI-PGF)"/>
            <person name="Walter F."/>
            <person name="Albersmeier A."/>
            <person name="Kalinowski J."/>
            <person name="Ruckert C."/>
        </authorList>
    </citation>
    <scope>NUCLEOTIDE SEQUENCE</scope>
    <source>
        <strain evidence="5">JCM 15325</strain>
    </source>
</reference>
<evidence type="ECO:0000259" key="4">
    <source>
        <dbReference type="PROSITE" id="PS51462"/>
    </source>
</evidence>
<dbReference type="InterPro" id="IPR000086">
    <property type="entry name" value="NUDIX_hydrolase_dom"/>
</dbReference>
<dbReference type="SUPFAM" id="SSF55811">
    <property type="entry name" value="Nudix"/>
    <property type="match status" value="1"/>
</dbReference>
<reference evidence="5" key="2">
    <citation type="submission" date="2020-09" db="EMBL/GenBank/DDBJ databases">
        <authorList>
            <person name="Sun Q."/>
            <person name="Ohkuma M."/>
        </authorList>
    </citation>
    <scope>NUCLEOTIDE SEQUENCE</scope>
    <source>
        <strain evidence="5">JCM 15325</strain>
    </source>
</reference>
<comment type="cofactor">
    <cofactor evidence="1">
        <name>Mg(2+)</name>
        <dbReference type="ChEBI" id="CHEBI:18420"/>
    </cofactor>
</comment>
<dbReference type="PROSITE" id="PS00893">
    <property type="entry name" value="NUDIX_BOX"/>
    <property type="match status" value="1"/>
</dbReference>
<organism evidence="5 6">
    <name type="scientific">Sporolactobacillus putidus</name>
    <dbReference type="NCBI Taxonomy" id="492735"/>
    <lineage>
        <taxon>Bacteria</taxon>
        <taxon>Bacillati</taxon>
        <taxon>Bacillota</taxon>
        <taxon>Bacilli</taxon>
        <taxon>Bacillales</taxon>
        <taxon>Sporolactobacillaceae</taxon>
        <taxon>Sporolactobacillus</taxon>
    </lineage>
</organism>
<dbReference type="RefSeq" id="WP_188801839.1">
    <property type="nucleotide sequence ID" value="NZ_BMOK01000003.1"/>
</dbReference>
<dbReference type="GO" id="GO:0016787">
    <property type="term" value="F:hydrolase activity"/>
    <property type="evidence" value="ECO:0007669"/>
    <property type="project" value="UniProtKB-KW"/>
</dbReference>
<dbReference type="AlphaFoldDB" id="A0A917VYX3"/>
<evidence type="ECO:0000256" key="1">
    <source>
        <dbReference type="ARBA" id="ARBA00001946"/>
    </source>
</evidence>
<comment type="caution">
    <text evidence="5">The sequence shown here is derived from an EMBL/GenBank/DDBJ whole genome shotgun (WGS) entry which is preliminary data.</text>
</comment>
<name>A0A917VYX3_9BACL</name>
<evidence type="ECO:0000256" key="3">
    <source>
        <dbReference type="RuleBase" id="RU003476"/>
    </source>
</evidence>
<accession>A0A917VYX3</accession>
<evidence type="ECO:0000313" key="5">
    <source>
        <dbReference type="EMBL" id="GGL46576.1"/>
    </source>
</evidence>
<dbReference type="InterPro" id="IPR020476">
    <property type="entry name" value="Nudix_hydrolase"/>
</dbReference>
<comment type="similarity">
    <text evidence="3">Belongs to the Nudix hydrolase family.</text>
</comment>
<evidence type="ECO:0000256" key="2">
    <source>
        <dbReference type="ARBA" id="ARBA00022801"/>
    </source>
</evidence>
<dbReference type="Pfam" id="PF00293">
    <property type="entry name" value="NUDIX"/>
    <property type="match status" value="1"/>
</dbReference>
<feature type="domain" description="Nudix hydrolase" evidence="4">
    <location>
        <begin position="15"/>
        <end position="147"/>
    </location>
</feature>
<gene>
    <name evidence="5" type="ORF">GCM10007968_08350</name>
</gene>
<proteinExistence type="inferred from homology"/>
<dbReference type="PANTHER" id="PTHR43046">
    <property type="entry name" value="GDP-MANNOSE MANNOSYL HYDROLASE"/>
    <property type="match status" value="1"/>
</dbReference>
<dbReference type="InterPro" id="IPR020084">
    <property type="entry name" value="NUDIX_hydrolase_CS"/>
</dbReference>
<evidence type="ECO:0000313" key="6">
    <source>
        <dbReference type="Proteomes" id="UP000654670"/>
    </source>
</evidence>
<keyword evidence="2 3" id="KW-0378">Hydrolase</keyword>
<dbReference type="PROSITE" id="PS51462">
    <property type="entry name" value="NUDIX"/>
    <property type="match status" value="1"/>
</dbReference>